<evidence type="ECO:0000313" key="3">
    <source>
        <dbReference type="Proteomes" id="UP001288778"/>
    </source>
</evidence>
<dbReference type="AlphaFoldDB" id="A0AAW9I6I9"/>
<name>A0AAW9I6I9_CLOPF</name>
<comment type="caution">
    <text evidence="2">The sequence shown here is derived from an EMBL/GenBank/DDBJ whole genome shotgun (WGS) entry which is preliminary data.</text>
</comment>
<keyword evidence="1" id="KW-0472">Membrane</keyword>
<dbReference type="Proteomes" id="UP001288778">
    <property type="component" value="Unassembled WGS sequence"/>
</dbReference>
<protein>
    <submittedName>
        <fullName evidence="2">TIGR04086 family membrane protein</fullName>
    </submittedName>
</protein>
<sequence>MAKTIHILKGLGYACITTLIVLLIYNLLLTYTNVSADSVSIVTSFITTVSAAFGGFYACKHIQEKGLIYGFIVGVSYIILL</sequence>
<keyword evidence="1" id="KW-1133">Transmembrane helix</keyword>
<dbReference type="RefSeq" id="WP_322395885.1">
    <property type="nucleotide sequence ID" value="NZ_WNUI01000628.1"/>
</dbReference>
<evidence type="ECO:0000313" key="2">
    <source>
        <dbReference type="EMBL" id="MDZ4910704.1"/>
    </source>
</evidence>
<feature type="transmembrane region" description="Helical" evidence="1">
    <location>
        <begin position="12"/>
        <end position="32"/>
    </location>
</feature>
<dbReference type="Pfam" id="PF12670">
    <property type="entry name" value="DUF3792"/>
    <property type="match status" value="1"/>
</dbReference>
<organism evidence="2 3">
    <name type="scientific">Clostridium perfringens</name>
    <dbReference type="NCBI Taxonomy" id="1502"/>
    <lineage>
        <taxon>Bacteria</taxon>
        <taxon>Bacillati</taxon>
        <taxon>Bacillota</taxon>
        <taxon>Clostridia</taxon>
        <taxon>Eubacteriales</taxon>
        <taxon>Clostridiaceae</taxon>
        <taxon>Clostridium</taxon>
    </lineage>
</organism>
<accession>A0AAW9I6I9</accession>
<proteinExistence type="predicted"/>
<dbReference type="EMBL" id="WNUI01000628">
    <property type="protein sequence ID" value="MDZ4910704.1"/>
    <property type="molecule type" value="Genomic_DNA"/>
</dbReference>
<dbReference type="InterPro" id="IPR023804">
    <property type="entry name" value="DUF3792_TM"/>
</dbReference>
<reference evidence="2" key="1">
    <citation type="submission" date="2019-11" db="EMBL/GenBank/DDBJ databases">
        <title>Characterization of Clostridium perfringens isolates from swine manure treated agricultural soils.</title>
        <authorList>
            <person name="Wushke S.T."/>
        </authorList>
    </citation>
    <scope>NUCLEOTIDE SEQUENCE</scope>
    <source>
        <strain evidence="2">X94</strain>
    </source>
</reference>
<feature type="non-terminal residue" evidence="2">
    <location>
        <position position="81"/>
    </location>
</feature>
<gene>
    <name evidence="2" type="ORF">GNF68_17160</name>
</gene>
<feature type="transmembrane region" description="Helical" evidence="1">
    <location>
        <begin position="38"/>
        <end position="59"/>
    </location>
</feature>
<keyword evidence="1" id="KW-0812">Transmembrane</keyword>
<evidence type="ECO:0000256" key="1">
    <source>
        <dbReference type="SAM" id="Phobius"/>
    </source>
</evidence>
<dbReference type="NCBIfam" id="TIGR04086">
    <property type="entry name" value="TIGR04086_membr"/>
    <property type="match status" value="1"/>
</dbReference>